<gene>
    <name evidence="1" type="ORF">S01H1_36945</name>
</gene>
<sequence length="270" mass="27997">EWVWGDIVEPWNCETRVEQIAIENTGPLPECPGETVAVFSQGVAIEGAAYAGPFGAASSGGGKYSASILLADKPTLLEGISLRPDVGYTCTRPMYGSALVNGLPKGWQLLLGGPGGPSFSAGEFVLIPPAQSDSLLSIDVEAFKESVASGGHPTSVNLAAPPSWLATLSIGDFLCDPSSGCDPAFSLSEGEMYYYGAGIKQEMTVVQPPVGAHYSIWTGGQDGRTSVLSAFAYRTLAGVEILHAGILTPPGSSQLGPWPSDYVVKGATQV</sequence>
<feature type="non-terminal residue" evidence="1">
    <location>
        <position position="1"/>
    </location>
</feature>
<feature type="non-terminal residue" evidence="1">
    <location>
        <position position="270"/>
    </location>
</feature>
<reference evidence="1" key="1">
    <citation type="journal article" date="2014" name="Front. Microbiol.">
        <title>High frequency of phylogenetically diverse reductive dehalogenase-homologous genes in deep subseafloor sedimentary metagenomes.</title>
        <authorList>
            <person name="Kawai M."/>
            <person name="Futagami T."/>
            <person name="Toyoda A."/>
            <person name="Takaki Y."/>
            <person name="Nishi S."/>
            <person name="Hori S."/>
            <person name="Arai W."/>
            <person name="Tsubouchi T."/>
            <person name="Morono Y."/>
            <person name="Uchiyama I."/>
            <person name="Ito T."/>
            <person name="Fujiyama A."/>
            <person name="Inagaki F."/>
            <person name="Takami H."/>
        </authorList>
    </citation>
    <scope>NUCLEOTIDE SEQUENCE</scope>
    <source>
        <strain evidence="1">Expedition CK06-06</strain>
    </source>
</reference>
<dbReference type="AlphaFoldDB" id="X0VBD4"/>
<proteinExistence type="predicted"/>
<comment type="caution">
    <text evidence="1">The sequence shown here is derived from an EMBL/GenBank/DDBJ whole genome shotgun (WGS) entry which is preliminary data.</text>
</comment>
<evidence type="ECO:0000313" key="1">
    <source>
        <dbReference type="EMBL" id="GAG08622.1"/>
    </source>
</evidence>
<protein>
    <submittedName>
        <fullName evidence="1">Uncharacterized protein</fullName>
    </submittedName>
</protein>
<organism evidence="1">
    <name type="scientific">marine sediment metagenome</name>
    <dbReference type="NCBI Taxonomy" id="412755"/>
    <lineage>
        <taxon>unclassified sequences</taxon>
        <taxon>metagenomes</taxon>
        <taxon>ecological metagenomes</taxon>
    </lineage>
</organism>
<accession>X0VBD4</accession>
<dbReference type="EMBL" id="BARS01023187">
    <property type="protein sequence ID" value="GAG08622.1"/>
    <property type="molecule type" value="Genomic_DNA"/>
</dbReference>
<name>X0VBD4_9ZZZZ</name>